<name>A0A3R9PCV9_9CREN</name>
<dbReference type="EMBL" id="RCOS01000136">
    <property type="protein sequence ID" value="RSN72881.1"/>
    <property type="molecule type" value="Genomic_DNA"/>
</dbReference>
<dbReference type="Pfam" id="PF04326">
    <property type="entry name" value="SLFN_AlbA_2"/>
    <property type="match status" value="1"/>
</dbReference>
<keyword evidence="2" id="KW-0547">Nucleotide-binding</keyword>
<dbReference type="InterPro" id="IPR038461">
    <property type="entry name" value="Schlafen_AlbA_2_dom_sf"/>
</dbReference>
<dbReference type="InterPro" id="IPR007421">
    <property type="entry name" value="Schlafen_AlbA_2_dom"/>
</dbReference>
<organism evidence="2 3">
    <name type="scientific">Candidatus Methanodesulfokora washburnensis</name>
    <dbReference type="NCBI Taxonomy" id="2478471"/>
    <lineage>
        <taxon>Archaea</taxon>
        <taxon>Thermoproteota</taxon>
        <taxon>Candidatus Korarchaeia</taxon>
        <taxon>Candidatus Korarchaeia incertae sedis</taxon>
        <taxon>Candidatus Methanodesulfokora</taxon>
    </lineage>
</organism>
<keyword evidence="3" id="KW-1185">Reference proteome</keyword>
<evidence type="ECO:0000313" key="2">
    <source>
        <dbReference type="EMBL" id="RSN72881.1"/>
    </source>
</evidence>
<keyword evidence="2" id="KW-0067">ATP-binding</keyword>
<dbReference type="PANTHER" id="PTHR30595:SF6">
    <property type="entry name" value="SCHLAFEN ALBA-2 DOMAIN-CONTAINING PROTEIN"/>
    <property type="match status" value="1"/>
</dbReference>
<dbReference type="Gene3D" id="3.30.950.30">
    <property type="entry name" value="Schlafen, AAA domain"/>
    <property type="match status" value="1"/>
</dbReference>
<dbReference type="RefSeq" id="WP_125672210.1">
    <property type="nucleotide sequence ID" value="NZ_RCOS01000136.1"/>
</dbReference>
<reference evidence="2 3" key="1">
    <citation type="submission" date="2018-10" db="EMBL/GenBank/DDBJ databases">
        <title>Co-occurring genomic capacity for anaerobic methane metabolism and dissimilatory sulfite reduction discovered in the Korarchaeota.</title>
        <authorList>
            <person name="Mckay L.J."/>
            <person name="Dlakic M."/>
            <person name="Fields M.W."/>
            <person name="Delmont T.O."/>
            <person name="Eren A.M."/>
            <person name="Jay Z.J."/>
            <person name="Klingelsmith K.B."/>
            <person name="Rusch D.B."/>
            <person name="Inskeep W.P."/>
        </authorList>
    </citation>
    <scope>NUCLEOTIDE SEQUENCE [LARGE SCALE GENOMIC DNA]</scope>
    <source>
        <strain evidence="2 3">MDKW</strain>
    </source>
</reference>
<feature type="domain" description="Schlafen AlbA-2" evidence="1">
    <location>
        <begin position="292"/>
        <end position="409"/>
    </location>
</feature>
<accession>A0A3R9PCV9</accession>
<evidence type="ECO:0000313" key="3">
    <source>
        <dbReference type="Proteomes" id="UP000277582"/>
    </source>
</evidence>
<gene>
    <name evidence="2" type="ORF">D6D85_12065</name>
</gene>
<comment type="caution">
    <text evidence="2">The sequence shown here is derived from an EMBL/GenBank/DDBJ whole genome shotgun (WGS) entry which is preliminary data.</text>
</comment>
<dbReference type="OrthoDB" id="114576at2157"/>
<dbReference type="GO" id="GO:0005524">
    <property type="term" value="F:ATP binding"/>
    <property type="evidence" value="ECO:0007669"/>
    <property type="project" value="UniProtKB-KW"/>
</dbReference>
<sequence>MVEAMDEYDQMLKDFEKRKDQYGFVEIRCASVRGRNEKGESIWIGVAIKVIPHKKDEEKGEERNYNYGDVIFRRIYILAEDFLKILRNSRETRILRIPGDPELEYRIDELRKEIIYSQHAQEFVIGIEWPCIRYYYSGSSFPSGTIHEHEPLARMNLPFYPYFSIAFESEMEIVWNNYFRAEIIIPDYRARIRRLKVLSEKKVNVEVDTFGISPDEIAGKYCCGVGKTYRTGDFDIKSGIIELDDEIKYMHVVLISKEEEVLDSRWFPTVYGGQVEFEPTEENLENIIYRGENERVEFKLNADDEEDLLETIVAFANKSGGIILIGVDDNGEIKGFEWKKEKKGEPLKDWLSKMIRGRCDPSSIDFDVKEIYVREKPLTLIEVKEGKNKPYLLKDKCPYIRVGSTDRCMTREELDDIYKRKSREATGFMR</sequence>
<dbReference type="AlphaFoldDB" id="A0A3R9PCV9"/>
<proteinExistence type="predicted"/>
<protein>
    <submittedName>
        <fullName evidence="2">ATP-binding protein</fullName>
    </submittedName>
</protein>
<evidence type="ECO:0000259" key="1">
    <source>
        <dbReference type="Pfam" id="PF04326"/>
    </source>
</evidence>
<dbReference type="PANTHER" id="PTHR30595">
    <property type="entry name" value="GLPR-RELATED TRANSCRIPTIONAL REPRESSOR"/>
    <property type="match status" value="1"/>
</dbReference>
<dbReference type="Proteomes" id="UP000277582">
    <property type="component" value="Unassembled WGS sequence"/>
</dbReference>